<evidence type="ECO:0000313" key="1">
    <source>
        <dbReference type="EMBL" id="CAA9382533.1"/>
    </source>
</evidence>
<organism evidence="1">
    <name type="scientific">uncultured Rubrobacteraceae bacterium</name>
    <dbReference type="NCBI Taxonomy" id="349277"/>
    <lineage>
        <taxon>Bacteria</taxon>
        <taxon>Bacillati</taxon>
        <taxon>Actinomycetota</taxon>
        <taxon>Rubrobacteria</taxon>
        <taxon>Rubrobacterales</taxon>
        <taxon>Rubrobacteraceae</taxon>
        <taxon>environmental samples</taxon>
    </lineage>
</organism>
<evidence type="ECO:0008006" key="2">
    <source>
        <dbReference type="Google" id="ProtNLM"/>
    </source>
</evidence>
<dbReference type="EMBL" id="CADCUV010000004">
    <property type="protein sequence ID" value="CAA9382533.1"/>
    <property type="molecule type" value="Genomic_DNA"/>
</dbReference>
<protein>
    <recommendedName>
        <fullName evidence="2">Peptidase MA-like domain-containing protein</fullName>
    </recommendedName>
</protein>
<dbReference type="AlphaFoldDB" id="A0A6J4NAD0"/>
<sequence length="257" mass="27829">MGSPGSAVANAAREVSGPFPGYRRLEGPVPLFYAPRLAKGAREVRGHLARGSDSLAAILGTERPELSAFLVADEDWDGAPRENEHPYPPGLPYFTRSVEPPALVLPERLSPVFRPRTGSLLPLAVWHELAHAFLLGRPVVRTPVWLGELVPQAASAAVARRAELPLEEHLGLVDRNPGSTVRGFAVPAGVEEQMRFQNLLLLFGAAALREFGEGFLAGIFRALWDEKDVVGEARAEELLAGALGPGGQEWLRSRPEF</sequence>
<reference evidence="1" key="1">
    <citation type="submission" date="2020-02" db="EMBL/GenBank/DDBJ databases">
        <authorList>
            <person name="Meier V. D."/>
        </authorList>
    </citation>
    <scope>NUCLEOTIDE SEQUENCE</scope>
    <source>
        <strain evidence="1">AVDCRST_MAG22</strain>
    </source>
</reference>
<accession>A0A6J4NAD0</accession>
<proteinExistence type="predicted"/>
<name>A0A6J4NAD0_9ACTN</name>
<gene>
    <name evidence="1" type="ORF">AVDCRST_MAG22-77</name>
</gene>